<dbReference type="PANTHER" id="PTHR30469">
    <property type="entry name" value="MULTIDRUG RESISTANCE PROTEIN MDTA"/>
    <property type="match status" value="1"/>
</dbReference>
<dbReference type="NCBIfam" id="TIGR01730">
    <property type="entry name" value="RND_mfp"/>
    <property type="match status" value="1"/>
</dbReference>
<gene>
    <name evidence="6" type="ORF">DES49_0473</name>
</gene>
<dbReference type="OrthoDB" id="5730196at2"/>
<dbReference type="GO" id="GO:0015562">
    <property type="term" value="F:efflux transmembrane transporter activity"/>
    <property type="evidence" value="ECO:0007669"/>
    <property type="project" value="InterPro"/>
</dbReference>
<dbReference type="EMBL" id="SOAX01000001">
    <property type="protein sequence ID" value="TDT44371.1"/>
    <property type="molecule type" value="Genomic_DNA"/>
</dbReference>
<evidence type="ECO:0000259" key="4">
    <source>
        <dbReference type="Pfam" id="PF25876"/>
    </source>
</evidence>
<reference evidence="6 7" key="1">
    <citation type="submission" date="2019-03" db="EMBL/GenBank/DDBJ databases">
        <title>Genomic Encyclopedia of Type Strains, Phase IV (KMG-IV): sequencing the most valuable type-strain genomes for metagenomic binning, comparative biology and taxonomic classification.</title>
        <authorList>
            <person name="Goeker M."/>
        </authorList>
    </citation>
    <scope>NUCLEOTIDE SEQUENCE [LARGE SCALE GENOMIC DNA]</scope>
    <source>
        <strain evidence="6 7">DSM 15505</strain>
    </source>
</reference>
<dbReference type="Gene3D" id="2.40.420.20">
    <property type="match status" value="1"/>
</dbReference>
<evidence type="ECO:0000313" key="7">
    <source>
        <dbReference type="Proteomes" id="UP000295830"/>
    </source>
</evidence>
<dbReference type="InterPro" id="IPR058792">
    <property type="entry name" value="Beta-barrel_RND_2"/>
</dbReference>
<dbReference type="InterPro" id="IPR058624">
    <property type="entry name" value="MdtA-like_HH"/>
</dbReference>
<evidence type="ECO:0000313" key="6">
    <source>
        <dbReference type="EMBL" id="TDT44371.1"/>
    </source>
</evidence>
<dbReference type="Gene3D" id="1.10.287.470">
    <property type="entry name" value="Helix hairpin bin"/>
    <property type="match status" value="1"/>
</dbReference>
<evidence type="ECO:0000256" key="1">
    <source>
        <dbReference type="ARBA" id="ARBA00009477"/>
    </source>
</evidence>
<feature type="domain" description="Multidrug resistance protein MdtA-like alpha-helical hairpin" evidence="4">
    <location>
        <begin position="85"/>
        <end position="154"/>
    </location>
</feature>
<evidence type="ECO:0000256" key="2">
    <source>
        <dbReference type="SAM" id="Coils"/>
    </source>
</evidence>
<organism evidence="6 7">
    <name type="scientific">Halospina denitrificans</name>
    <dbReference type="NCBI Taxonomy" id="332522"/>
    <lineage>
        <taxon>Bacteria</taxon>
        <taxon>Pseudomonadati</taxon>
        <taxon>Pseudomonadota</taxon>
        <taxon>Gammaproteobacteria</taxon>
        <taxon>Halospina</taxon>
    </lineage>
</organism>
<keyword evidence="3" id="KW-0732">Signal</keyword>
<dbReference type="SUPFAM" id="SSF111369">
    <property type="entry name" value="HlyD-like secretion proteins"/>
    <property type="match status" value="1"/>
</dbReference>
<evidence type="ECO:0000256" key="3">
    <source>
        <dbReference type="SAM" id="SignalP"/>
    </source>
</evidence>
<dbReference type="Proteomes" id="UP000295830">
    <property type="component" value="Unassembled WGS sequence"/>
</dbReference>
<sequence length="328" mass="36996">MRQLLALMALCLVSGLLHADDWVEVRKEALSETLRLDGVIEAVRESTVSAQTTGTVTKLPYDVDDRVDAGDLIIQLEDSEQRSRLNQAESALEEAEAGLEDARQNFERVQSLYERDVATQSDLDQARNRLNGAEARVNRTEAEVAEAQQQLDYTRVKAPYSGIVTERMVELGESVMMGQPLMRGLSLEQLRVVVSLPQQYANRVRRERNATVTLDDGRRLETGEMTFYPYADEATHSFRLRLRLNEPQGQLFPGMLVRVGIPLDTREALWVPQSSLYRRGELRAVFVKGEEGEPRLRQVRVGVSRDGRLEILSGLSGDEQVLREAADR</sequence>
<dbReference type="Pfam" id="PF25876">
    <property type="entry name" value="HH_MFP_RND"/>
    <property type="match status" value="1"/>
</dbReference>
<evidence type="ECO:0000259" key="5">
    <source>
        <dbReference type="Pfam" id="PF25954"/>
    </source>
</evidence>
<name>A0A4R7K0Q4_9GAMM</name>
<dbReference type="Gene3D" id="2.40.30.170">
    <property type="match status" value="1"/>
</dbReference>
<dbReference type="RefSeq" id="WP_133734756.1">
    <property type="nucleotide sequence ID" value="NZ_SOAX01000001.1"/>
</dbReference>
<dbReference type="InterPro" id="IPR006143">
    <property type="entry name" value="RND_pump_MFP"/>
</dbReference>
<dbReference type="GO" id="GO:1990281">
    <property type="term" value="C:efflux pump complex"/>
    <property type="evidence" value="ECO:0007669"/>
    <property type="project" value="TreeGrafter"/>
</dbReference>
<dbReference type="PANTHER" id="PTHR30469:SF18">
    <property type="entry name" value="RESISTANCE-NODULATION-CELL DIVISION (RND) EFFLUX MEMBRANE FUSION PROTEIN-RELATED"/>
    <property type="match status" value="1"/>
</dbReference>
<dbReference type="Gene3D" id="2.40.50.100">
    <property type="match status" value="1"/>
</dbReference>
<feature type="chain" id="PRO_5020917296" evidence="3">
    <location>
        <begin position="20"/>
        <end position="328"/>
    </location>
</feature>
<dbReference type="AlphaFoldDB" id="A0A4R7K0Q4"/>
<dbReference type="Pfam" id="PF25954">
    <property type="entry name" value="Beta-barrel_RND_2"/>
    <property type="match status" value="1"/>
</dbReference>
<feature type="domain" description="CusB-like beta-barrel" evidence="5">
    <location>
        <begin position="192"/>
        <end position="259"/>
    </location>
</feature>
<feature type="signal peptide" evidence="3">
    <location>
        <begin position="1"/>
        <end position="19"/>
    </location>
</feature>
<comment type="caution">
    <text evidence="6">The sequence shown here is derived from an EMBL/GenBank/DDBJ whole genome shotgun (WGS) entry which is preliminary data.</text>
</comment>
<keyword evidence="7" id="KW-1185">Reference proteome</keyword>
<proteinExistence type="inferred from homology"/>
<accession>A0A4R7K0Q4</accession>
<protein>
    <submittedName>
        <fullName evidence="6">RND family efflux transporter MFP subunit</fullName>
    </submittedName>
</protein>
<keyword evidence="2" id="KW-0175">Coiled coil</keyword>
<feature type="coiled-coil region" evidence="2">
    <location>
        <begin position="85"/>
        <end position="157"/>
    </location>
</feature>
<comment type="similarity">
    <text evidence="1">Belongs to the membrane fusion protein (MFP) (TC 8.A.1) family.</text>
</comment>